<dbReference type="PROSITE" id="PS50011">
    <property type="entry name" value="PROTEIN_KINASE_DOM"/>
    <property type="match status" value="1"/>
</dbReference>
<protein>
    <recommendedName>
        <fullName evidence="7">Protein kinase domain-containing protein</fullName>
    </recommendedName>
</protein>
<evidence type="ECO:0000256" key="1">
    <source>
        <dbReference type="ARBA" id="ARBA00022679"/>
    </source>
</evidence>
<accession>A0A7R9M8R2</accession>
<dbReference type="Gene3D" id="1.10.510.10">
    <property type="entry name" value="Transferase(Phosphotransferase) domain 1"/>
    <property type="match status" value="1"/>
</dbReference>
<feature type="non-terminal residue" evidence="8">
    <location>
        <position position="172"/>
    </location>
</feature>
<keyword evidence="6" id="KW-0812">Transmembrane</keyword>
<dbReference type="InterPro" id="IPR000719">
    <property type="entry name" value="Prot_kinase_dom"/>
</dbReference>
<dbReference type="OrthoDB" id="248923at2759"/>
<keyword evidence="3" id="KW-0418">Kinase</keyword>
<feature type="domain" description="Protein kinase" evidence="7">
    <location>
        <begin position="1"/>
        <end position="172"/>
    </location>
</feature>
<proteinExistence type="predicted"/>
<evidence type="ECO:0000256" key="4">
    <source>
        <dbReference type="ARBA" id="ARBA00022840"/>
    </source>
</evidence>
<evidence type="ECO:0000256" key="3">
    <source>
        <dbReference type="ARBA" id="ARBA00022777"/>
    </source>
</evidence>
<dbReference type="EMBL" id="CAJPVJ010008182">
    <property type="protein sequence ID" value="CAG2171755.1"/>
    <property type="molecule type" value="Genomic_DNA"/>
</dbReference>
<sequence>AIELIGSGSFGEVYKARHKYTTKSYAIKITELRPAAIKELQMLAQSIYVVKLESFWSENDNIFIQMEYCHENLKNMLDIRHAAFNREQSELMSTIEYYMFSQLFLELIEAVNYLNKMNLAVIHRDIYYYYTIVLFRDVLLSLVILDFQRIMQVAKNIRRVLVPRLILPMKFI</sequence>
<evidence type="ECO:0000259" key="7">
    <source>
        <dbReference type="PROSITE" id="PS50011"/>
    </source>
</evidence>
<keyword evidence="4 5" id="KW-0067">ATP-binding</keyword>
<gene>
    <name evidence="8" type="ORF">ONB1V03_LOCUS11215</name>
</gene>
<dbReference type="Pfam" id="PF00069">
    <property type="entry name" value="Pkinase"/>
    <property type="match status" value="1"/>
</dbReference>
<dbReference type="GO" id="GO:0004672">
    <property type="term" value="F:protein kinase activity"/>
    <property type="evidence" value="ECO:0007669"/>
    <property type="project" value="InterPro"/>
</dbReference>
<evidence type="ECO:0000256" key="5">
    <source>
        <dbReference type="PROSITE-ProRule" id="PRU10141"/>
    </source>
</evidence>
<feature type="transmembrane region" description="Helical" evidence="6">
    <location>
        <begin position="126"/>
        <end position="145"/>
    </location>
</feature>
<dbReference type="PROSITE" id="PS00107">
    <property type="entry name" value="PROTEIN_KINASE_ATP"/>
    <property type="match status" value="1"/>
</dbReference>
<keyword evidence="1" id="KW-0808">Transferase</keyword>
<dbReference type="GO" id="GO:0005634">
    <property type="term" value="C:nucleus"/>
    <property type="evidence" value="ECO:0007669"/>
    <property type="project" value="TreeGrafter"/>
</dbReference>
<reference evidence="8" key="1">
    <citation type="submission" date="2020-11" db="EMBL/GenBank/DDBJ databases">
        <authorList>
            <person name="Tran Van P."/>
        </authorList>
    </citation>
    <scope>NUCLEOTIDE SEQUENCE</scope>
</reference>
<dbReference type="AlphaFoldDB" id="A0A7R9M8R2"/>
<name>A0A7R9M8R2_9ACAR</name>
<dbReference type="PANTHER" id="PTHR11042">
    <property type="entry name" value="EUKARYOTIC TRANSLATION INITIATION FACTOR 2-ALPHA KINASE EIF2-ALPHA KINASE -RELATED"/>
    <property type="match status" value="1"/>
</dbReference>
<feature type="binding site" evidence="5">
    <location>
        <position position="38"/>
    </location>
    <ligand>
        <name>ATP</name>
        <dbReference type="ChEBI" id="CHEBI:30616"/>
    </ligand>
</feature>
<dbReference type="GO" id="GO:0005737">
    <property type="term" value="C:cytoplasm"/>
    <property type="evidence" value="ECO:0007669"/>
    <property type="project" value="TreeGrafter"/>
</dbReference>
<keyword evidence="6" id="KW-0472">Membrane</keyword>
<evidence type="ECO:0000313" key="8">
    <source>
        <dbReference type="EMBL" id="CAD7654568.1"/>
    </source>
</evidence>
<keyword evidence="2 5" id="KW-0547">Nucleotide-binding</keyword>
<evidence type="ECO:0000313" key="9">
    <source>
        <dbReference type="Proteomes" id="UP000728032"/>
    </source>
</evidence>
<feature type="non-terminal residue" evidence="8">
    <location>
        <position position="1"/>
    </location>
</feature>
<dbReference type="Proteomes" id="UP000728032">
    <property type="component" value="Unassembled WGS sequence"/>
</dbReference>
<dbReference type="InterPro" id="IPR011009">
    <property type="entry name" value="Kinase-like_dom_sf"/>
</dbReference>
<keyword evidence="9" id="KW-1185">Reference proteome</keyword>
<organism evidence="8">
    <name type="scientific">Oppiella nova</name>
    <dbReference type="NCBI Taxonomy" id="334625"/>
    <lineage>
        <taxon>Eukaryota</taxon>
        <taxon>Metazoa</taxon>
        <taxon>Ecdysozoa</taxon>
        <taxon>Arthropoda</taxon>
        <taxon>Chelicerata</taxon>
        <taxon>Arachnida</taxon>
        <taxon>Acari</taxon>
        <taxon>Acariformes</taxon>
        <taxon>Sarcoptiformes</taxon>
        <taxon>Oribatida</taxon>
        <taxon>Brachypylina</taxon>
        <taxon>Oppioidea</taxon>
        <taxon>Oppiidae</taxon>
        <taxon>Oppiella</taxon>
    </lineage>
</organism>
<evidence type="ECO:0000256" key="2">
    <source>
        <dbReference type="ARBA" id="ARBA00022741"/>
    </source>
</evidence>
<dbReference type="InterPro" id="IPR050339">
    <property type="entry name" value="CC_SR_Kinase"/>
</dbReference>
<dbReference type="GO" id="GO:0005524">
    <property type="term" value="F:ATP binding"/>
    <property type="evidence" value="ECO:0007669"/>
    <property type="project" value="UniProtKB-UniRule"/>
</dbReference>
<keyword evidence="6" id="KW-1133">Transmembrane helix</keyword>
<dbReference type="SUPFAM" id="SSF56112">
    <property type="entry name" value="Protein kinase-like (PK-like)"/>
    <property type="match status" value="1"/>
</dbReference>
<dbReference type="EMBL" id="OC923007">
    <property type="protein sequence ID" value="CAD7654568.1"/>
    <property type="molecule type" value="Genomic_DNA"/>
</dbReference>
<dbReference type="SMART" id="SM00220">
    <property type="entry name" value="S_TKc"/>
    <property type="match status" value="1"/>
</dbReference>
<dbReference type="InterPro" id="IPR017441">
    <property type="entry name" value="Protein_kinase_ATP_BS"/>
</dbReference>
<evidence type="ECO:0000256" key="6">
    <source>
        <dbReference type="SAM" id="Phobius"/>
    </source>
</evidence>